<feature type="non-terminal residue" evidence="2">
    <location>
        <position position="52"/>
    </location>
</feature>
<dbReference type="HOGENOM" id="CLU_3093402_0_0_1"/>
<dbReference type="AlphaFoldDB" id="B7PAM9"/>
<feature type="region of interest" description="Disordered" evidence="1">
    <location>
        <begin position="28"/>
        <end position="52"/>
    </location>
</feature>
<dbReference type="PaxDb" id="6945-B7PAM9"/>
<accession>B7PAM9</accession>
<gene>
    <name evidence="2" type="ORF">IscW_ISCW016849</name>
</gene>
<dbReference type="Proteomes" id="UP000001555">
    <property type="component" value="Unassembled WGS sequence"/>
</dbReference>
<dbReference type="EnsemblMetazoa" id="ISCW016849-RA">
    <property type="protein sequence ID" value="ISCW016849-PA"/>
    <property type="gene ID" value="ISCW016849"/>
</dbReference>
<dbReference type="VEuPathDB" id="VectorBase:ISCI016849"/>
<dbReference type="VEuPathDB" id="VectorBase:ISCW016849"/>
<sequence length="52" mass="5700">VLPLAYVPLCELPEECFLRTTMQTTTRSAITTRMDTTTGMTTVASDTTEDVS</sequence>
<evidence type="ECO:0000313" key="3">
    <source>
        <dbReference type="EnsemblMetazoa" id="ISCW016849-PA"/>
    </source>
</evidence>
<proteinExistence type="predicted"/>
<evidence type="ECO:0000313" key="2">
    <source>
        <dbReference type="EMBL" id="EEC03651.1"/>
    </source>
</evidence>
<evidence type="ECO:0000313" key="4">
    <source>
        <dbReference type="Proteomes" id="UP000001555"/>
    </source>
</evidence>
<protein>
    <submittedName>
        <fullName evidence="2 3">Uncharacterized protein</fullName>
    </submittedName>
</protein>
<reference evidence="3" key="2">
    <citation type="submission" date="2020-05" db="UniProtKB">
        <authorList>
            <consortium name="EnsemblMetazoa"/>
        </authorList>
    </citation>
    <scope>IDENTIFICATION</scope>
    <source>
        <strain evidence="3">wikel</strain>
    </source>
</reference>
<name>B7PAM9_IXOSC</name>
<keyword evidence="4" id="KW-1185">Reference proteome</keyword>
<evidence type="ECO:0000256" key="1">
    <source>
        <dbReference type="SAM" id="MobiDB-lite"/>
    </source>
</evidence>
<dbReference type="EMBL" id="DS672165">
    <property type="protein sequence ID" value="EEC03651.1"/>
    <property type="molecule type" value="Genomic_DNA"/>
</dbReference>
<dbReference type="InParanoid" id="B7PAM9"/>
<dbReference type="EMBL" id="ABJB010178651">
    <property type="status" value="NOT_ANNOTATED_CDS"/>
    <property type="molecule type" value="Genomic_DNA"/>
</dbReference>
<reference evidence="2 4" key="1">
    <citation type="submission" date="2008-03" db="EMBL/GenBank/DDBJ databases">
        <title>Annotation of Ixodes scapularis.</title>
        <authorList>
            <consortium name="Ixodes scapularis Genome Project Consortium"/>
            <person name="Caler E."/>
            <person name="Hannick L.I."/>
            <person name="Bidwell S."/>
            <person name="Joardar V."/>
            <person name="Thiagarajan M."/>
            <person name="Amedeo P."/>
            <person name="Galinsky K.J."/>
            <person name="Schobel S."/>
            <person name="Inman J."/>
            <person name="Hostetler J."/>
            <person name="Miller J."/>
            <person name="Hammond M."/>
            <person name="Megy K."/>
            <person name="Lawson D."/>
            <person name="Kodira C."/>
            <person name="Sutton G."/>
            <person name="Meyer J."/>
            <person name="Hill C.A."/>
            <person name="Birren B."/>
            <person name="Nene V."/>
            <person name="Collins F."/>
            <person name="Alarcon-Chaidez F."/>
            <person name="Wikel S."/>
            <person name="Strausberg R."/>
        </authorList>
    </citation>
    <scope>NUCLEOTIDE SEQUENCE [LARGE SCALE GENOMIC DNA]</scope>
    <source>
        <strain evidence="4">Wikel</strain>
        <strain evidence="2">Wikel colony</strain>
    </source>
</reference>
<feature type="compositionally biased region" description="Low complexity" evidence="1">
    <location>
        <begin position="31"/>
        <end position="46"/>
    </location>
</feature>
<organism>
    <name type="scientific">Ixodes scapularis</name>
    <name type="common">Black-legged tick</name>
    <name type="synonym">Deer tick</name>
    <dbReference type="NCBI Taxonomy" id="6945"/>
    <lineage>
        <taxon>Eukaryota</taxon>
        <taxon>Metazoa</taxon>
        <taxon>Ecdysozoa</taxon>
        <taxon>Arthropoda</taxon>
        <taxon>Chelicerata</taxon>
        <taxon>Arachnida</taxon>
        <taxon>Acari</taxon>
        <taxon>Parasitiformes</taxon>
        <taxon>Ixodida</taxon>
        <taxon>Ixodoidea</taxon>
        <taxon>Ixodidae</taxon>
        <taxon>Ixodinae</taxon>
        <taxon>Ixodes</taxon>
    </lineage>
</organism>
<feature type="non-terminal residue" evidence="2">
    <location>
        <position position="1"/>
    </location>
</feature>